<feature type="transmembrane region" description="Helical" evidence="7">
    <location>
        <begin position="389"/>
        <end position="412"/>
    </location>
</feature>
<evidence type="ECO:0000313" key="10">
    <source>
        <dbReference type="Proteomes" id="UP000006310"/>
    </source>
</evidence>
<feature type="domain" description="Sodium/calcium exchanger membrane region" evidence="8">
    <location>
        <begin position="29"/>
        <end position="195"/>
    </location>
</feature>
<dbReference type="GO" id="GO:0006874">
    <property type="term" value="P:intracellular calcium ion homeostasis"/>
    <property type="evidence" value="ECO:0007669"/>
    <property type="project" value="EnsemblFungi"/>
</dbReference>
<sequence length="674" mass="74354">MDLLLRLTHPSLLYTQDALSPTFVLTSLVHLSLGFVLLGICASEYLCPNVAKIVEIGSTGSATGASTGAAASSAVSSGVLMAILLSWCNSAPDLFSNLMGWTSTHYLTTVSLSLGEVLGACGIILCIVMGVLFLSMAIGPRLQFSALQVANIERDLRFVLLAMAYLTYVTVRNKITVLDCVLMTAVYMGYVYVKFRKWGKLRAQEQDTATGNDIDTLTIKPSLISAMDFTSLLVMLERSSSVSPENAEQELISMTGDPLAMNMHQFAVRPSSEPAIGSERMMDDTDPRLTSTAPGGFVPYHDDPDAVDDETAPKDNTALFLRGRTTPRIFFTRLLAPHLFHFRRKSTVDAILSILTTPFVVILQLSCPKHADIVDHDTSTVHVRYSEMFVLWTQCILSPLVTTLLLACLLYLESVPWYLWVLTFLASGGLAGLLIYFQTIAKEISTFSLSSPIDDVETENKRRRRLDFTQGLVSVVFLLIGIVNSIMFISLIANALVELMELYQRLTDISKAILGLTVFAWGNSIGDLLTNIAMCRLYLKTPAESGEIASQATRFFVISIQSCLGGVMLNSMISIGISGIISLVFVHRDPLHWWFLRYVELRDGDGLPATAINYKFLLSCIAILVQVILLLILFKSNKIIEKWSSPRYMRIFGISMCTIWGLTTLSNVLIEIFA</sequence>
<name>J7R4U9_HUIN7</name>
<feature type="transmembrane region" description="Helical" evidence="7">
    <location>
        <begin position="648"/>
        <end position="670"/>
    </location>
</feature>
<gene>
    <name evidence="9" type="primary">KNAG0D01180</name>
    <name evidence="9" type="ordered locus">KNAG_0D01180</name>
</gene>
<evidence type="ECO:0000256" key="4">
    <source>
        <dbReference type="ARBA" id="ARBA00022692"/>
    </source>
</evidence>
<keyword evidence="4 7" id="KW-0812">Transmembrane</keyword>
<reference evidence="10" key="2">
    <citation type="submission" date="2012-08" db="EMBL/GenBank/DDBJ databases">
        <title>Genome sequence of Kazachstania naganishii.</title>
        <authorList>
            <person name="Gordon J.L."/>
            <person name="Armisen D."/>
            <person name="Proux-Wera E."/>
            <person name="OhEigeartaigh S.S."/>
            <person name="Byrne K.P."/>
            <person name="Wolfe K.H."/>
        </authorList>
    </citation>
    <scope>NUCLEOTIDE SEQUENCE [LARGE SCALE GENOMIC DNA]</scope>
    <source>
        <strain evidence="10">ATCC MYA-139 / BCRC 22969 / CBS 8797 / CCRC 22969 / KCTC 17520 / NBRC 10181 / NCYC 3082</strain>
    </source>
</reference>
<dbReference type="HOGENOM" id="CLU_004979_2_1_1"/>
<dbReference type="GeneID" id="34525559"/>
<keyword evidence="5 7" id="KW-1133">Transmembrane helix</keyword>
<evidence type="ECO:0000313" key="9">
    <source>
        <dbReference type="EMBL" id="CCK69870.1"/>
    </source>
</evidence>
<organism evidence="9 10">
    <name type="scientific">Huiozyma naganishii (strain ATCC MYA-139 / BCRC 22969 / CBS 8797 / KCTC 17520 / NBRC 10181 / NCYC 3082 / Yp74L-3)</name>
    <name type="common">Yeast</name>
    <name type="synonym">Kazachstania naganishii</name>
    <dbReference type="NCBI Taxonomy" id="1071383"/>
    <lineage>
        <taxon>Eukaryota</taxon>
        <taxon>Fungi</taxon>
        <taxon>Dikarya</taxon>
        <taxon>Ascomycota</taxon>
        <taxon>Saccharomycotina</taxon>
        <taxon>Saccharomycetes</taxon>
        <taxon>Saccharomycetales</taxon>
        <taxon>Saccharomycetaceae</taxon>
        <taxon>Huiozyma</taxon>
    </lineage>
</organism>
<evidence type="ECO:0000256" key="2">
    <source>
        <dbReference type="ARBA" id="ARBA00008170"/>
    </source>
</evidence>
<dbReference type="InterPro" id="IPR051359">
    <property type="entry name" value="CaCA_antiporter"/>
</dbReference>
<proteinExistence type="inferred from homology"/>
<dbReference type="InterPro" id="IPR044880">
    <property type="entry name" value="NCX_ion-bd_dom_sf"/>
</dbReference>
<feature type="transmembrane region" description="Helical" evidence="7">
    <location>
        <begin position="616"/>
        <end position="636"/>
    </location>
</feature>
<dbReference type="InterPro" id="IPR004837">
    <property type="entry name" value="NaCa_Exmemb"/>
</dbReference>
<dbReference type="EMBL" id="HE978317">
    <property type="protein sequence ID" value="CCK69870.1"/>
    <property type="molecule type" value="Genomic_DNA"/>
</dbReference>
<feature type="transmembrane region" description="Helical" evidence="7">
    <location>
        <begin position="555"/>
        <end position="586"/>
    </location>
</feature>
<dbReference type="RefSeq" id="XP_022464116.1">
    <property type="nucleotide sequence ID" value="XM_022607529.1"/>
</dbReference>
<dbReference type="PANTHER" id="PTHR12266">
    <property type="entry name" value="NA+/CA2+ K+ INDEPENDENT EXCHANGER"/>
    <property type="match status" value="1"/>
</dbReference>
<dbReference type="Gene3D" id="1.20.1420.30">
    <property type="entry name" value="NCX, central ion-binding region"/>
    <property type="match status" value="2"/>
</dbReference>
<evidence type="ECO:0000259" key="8">
    <source>
        <dbReference type="Pfam" id="PF01699"/>
    </source>
</evidence>
<feature type="transmembrane region" description="Helical" evidence="7">
    <location>
        <begin position="471"/>
        <end position="493"/>
    </location>
</feature>
<evidence type="ECO:0000256" key="7">
    <source>
        <dbReference type="SAM" id="Phobius"/>
    </source>
</evidence>
<dbReference type="GO" id="GO:0008324">
    <property type="term" value="F:monoatomic cation transmembrane transporter activity"/>
    <property type="evidence" value="ECO:0007669"/>
    <property type="project" value="TreeGrafter"/>
</dbReference>
<comment type="subcellular location">
    <subcellularLocation>
        <location evidence="1">Membrane</location>
        <topology evidence="1">Multi-pass membrane protein</topology>
    </subcellularLocation>
</comment>
<dbReference type="Proteomes" id="UP000006310">
    <property type="component" value="Chromosome 4"/>
</dbReference>
<keyword evidence="3" id="KW-0813">Transport</keyword>
<dbReference type="GO" id="GO:0016020">
    <property type="term" value="C:membrane"/>
    <property type="evidence" value="ECO:0007669"/>
    <property type="project" value="UniProtKB-SubCell"/>
</dbReference>
<accession>J7R4U9</accession>
<dbReference type="KEGG" id="kng:KNAG_0D01180"/>
<evidence type="ECO:0000256" key="6">
    <source>
        <dbReference type="ARBA" id="ARBA00023136"/>
    </source>
</evidence>
<feature type="transmembrane region" description="Helical" evidence="7">
    <location>
        <begin position="107"/>
        <end position="134"/>
    </location>
</feature>
<reference evidence="9 10" key="1">
    <citation type="journal article" date="2011" name="Proc. Natl. Acad. Sci. U.S.A.">
        <title>Evolutionary erosion of yeast sex chromosomes by mating-type switching accidents.</title>
        <authorList>
            <person name="Gordon J.L."/>
            <person name="Armisen D."/>
            <person name="Proux-Wera E."/>
            <person name="Oheigeartaigh S.S."/>
            <person name="Byrne K.P."/>
            <person name="Wolfe K.H."/>
        </authorList>
    </citation>
    <scope>NUCLEOTIDE SEQUENCE [LARGE SCALE GENOMIC DNA]</scope>
    <source>
        <strain evidence="10">ATCC MYA-139 / BCRC 22969 / CBS 8797 / CCRC 22969 / KCTC 17520 / NBRC 10181 / NCYC 3082</strain>
    </source>
</reference>
<feature type="domain" description="Sodium/calcium exchanger membrane region" evidence="8">
    <location>
        <begin position="478"/>
        <end position="665"/>
    </location>
</feature>
<feature type="transmembrane region" description="Helical" evidence="7">
    <location>
        <begin position="20"/>
        <end position="47"/>
    </location>
</feature>
<dbReference type="OrthoDB" id="407410at2759"/>
<feature type="transmembrane region" description="Helical" evidence="7">
    <location>
        <begin position="418"/>
        <end position="437"/>
    </location>
</feature>
<comment type="similarity">
    <text evidence="2">Belongs to the Ca(2+):cation antiporter (CaCA) (TC 2.A.19) family.</text>
</comment>
<dbReference type="GO" id="GO:0070316">
    <property type="term" value="P:regulation of G0 to G1 transition"/>
    <property type="evidence" value="ECO:0007669"/>
    <property type="project" value="EnsemblFungi"/>
</dbReference>
<evidence type="ECO:0000256" key="1">
    <source>
        <dbReference type="ARBA" id="ARBA00004141"/>
    </source>
</evidence>
<protein>
    <recommendedName>
        <fullName evidence="8">Sodium/calcium exchanger membrane region domain-containing protein</fullName>
    </recommendedName>
</protein>
<keyword evidence="6 7" id="KW-0472">Membrane</keyword>
<feature type="transmembrane region" description="Helical" evidence="7">
    <location>
        <begin position="513"/>
        <end position="534"/>
    </location>
</feature>
<keyword evidence="10" id="KW-1185">Reference proteome</keyword>
<evidence type="ECO:0000256" key="5">
    <source>
        <dbReference type="ARBA" id="ARBA00022989"/>
    </source>
</evidence>
<dbReference type="AlphaFoldDB" id="J7R4U9"/>
<feature type="transmembrane region" description="Helical" evidence="7">
    <location>
        <begin position="176"/>
        <end position="193"/>
    </location>
</feature>
<dbReference type="eggNOG" id="KOG2399">
    <property type="taxonomic scope" value="Eukaryota"/>
</dbReference>
<dbReference type="OMA" id="CASDYLC"/>
<dbReference type="Pfam" id="PF01699">
    <property type="entry name" value="Na_Ca_ex"/>
    <property type="match status" value="2"/>
</dbReference>
<evidence type="ECO:0000256" key="3">
    <source>
        <dbReference type="ARBA" id="ARBA00022448"/>
    </source>
</evidence>
<dbReference type="PANTHER" id="PTHR12266:SF0">
    <property type="entry name" value="MITOCHONDRIAL SODIUM_CALCIUM EXCHANGER PROTEIN"/>
    <property type="match status" value="1"/>
</dbReference>
<dbReference type="STRING" id="1071383.J7R4U9"/>